<name>A0A1I5WPD3_9PSEU</name>
<keyword evidence="1" id="KW-1133">Transmembrane helix</keyword>
<feature type="transmembrane region" description="Helical" evidence="1">
    <location>
        <begin position="139"/>
        <end position="157"/>
    </location>
</feature>
<reference evidence="3" key="1">
    <citation type="submission" date="2016-10" db="EMBL/GenBank/DDBJ databases">
        <authorList>
            <person name="Varghese N."/>
            <person name="Submissions S."/>
        </authorList>
    </citation>
    <scope>NUCLEOTIDE SEQUENCE [LARGE SCALE GENOMIC DNA]</scope>
    <source>
        <strain evidence="3">CGMCC 4.5579</strain>
    </source>
</reference>
<organism evidence="2 3">
    <name type="scientific">Amycolatopsis arida</name>
    <dbReference type="NCBI Taxonomy" id="587909"/>
    <lineage>
        <taxon>Bacteria</taxon>
        <taxon>Bacillati</taxon>
        <taxon>Actinomycetota</taxon>
        <taxon>Actinomycetes</taxon>
        <taxon>Pseudonocardiales</taxon>
        <taxon>Pseudonocardiaceae</taxon>
        <taxon>Amycolatopsis</taxon>
    </lineage>
</organism>
<feature type="transmembrane region" description="Helical" evidence="1">
    <location>
        <begin position="21"/>
        <end position="44"/>
    </location>
</feature>
<dbReference type="STRING" id="587909.SAMN05421810_105209"/>
<proteinExistence type="predicted"/>
<dbReference type="EMBL" id="FOWW01000005">
    <property type="protein sequence ID" value="SFQ21644.1"/>
    <property type="molecule type" value="Genomic_DNA"/>
</dbReference>
<keyword evidence="1" id="KW-0812">Transmembrane</keyword>
<protein>
    <submittedName>
        <fullName evidence="2">Uncharacterized protein</fullName>
    </submittedName>
</protein>
<evidence type="ECO:0000313" key="2">
    <source>
        <dbReference type="EMBL" id="SFQ21644.1"/>
    </source>
</evidence>
<evidence type="ECO:0000313" key="3">
    <source>
        <dbReference type="Proteomes" id="UP000198727"/>
    </source>
</evidence>
<keyword evidence="1" id="KW-0472">Membrane</keyword>
<evidence type="ECO:0000256" key="1">
    <source>
        <dbReference type="SAM" id="Phobius"/>
    </source>
</evidence>
<sequence length="283" mass="31413">MRFSDHLSRPPEWPGRPEPRHVLAMSVTVVVLVVAPLVLAGFFATRGQPVVARYCLAVALVGLLATWLGYETRIRRFHDADAVTSSRLDDGSRQLEIPYSRNIYLGYAALMGTIALVFLVATVDAAWSGDGERARGAYLWAPLALVFGSLPVLMATGRFARGHLRLSPDGVHQRGWTFESFLPWSGIVGAWPRYADGPVVVLVGDPDTPWQRRSFTRLWRQDRLPDVKDRGRTVPTIVIPGKFLAVDPVLVYHLLGYYLERPAARVELGTEAAVRRARAAAFE</sequence>
<dbReference type="Proteomes" id="UP000198727">
    <property type="component" value="Unassembled WGS sequence"/>
</dbReference>
<feature type="transmembrane region" description="Helical" evidence="1">
    <location>
        <begin position="103"/>
        <end position="127"/>
    </location>
</feature>
<keyword evidence="3" id="KW-1185">Reference proteome</keyword>
<dbReference type="AlphaFoldDB" id="A0A1I5WPD3"/>
<feature type="transmembrane region" description="Helical" evidence="1">
    <location>
        <begin position="50"/>
        <end position="70"/>
    </location>
</feature>
<gene>
    <name evidence="2" type="ORF">SAMN05421810_105209</name>
</gene>
<accession>A0A1I5WPD3</accession>